<dbReference type="InterPro" id="IPR017871">
    <property type="entry name" value="ABC_transporter-like_CS"/>
</dbReference>
<gene>
    <name evidence="7" type="ORF">OUY22_21975</name>
</gene>
<dbReference type="PANTHER" id="PTHR43820">
    <property type="entry name" value="HIGH-AFFINITY BRANCHED-CHAIN AMINO ACID TRANSPORT ATP-BINDING PROTEIN LIVF"/>
    <property type="match status" value="1"/>
</dbReference>
<evidence type="ECO:0000259" key="6">
    <source>
        <dbReference type="PROSITE" id="PS50893"/>
    </source>
</evidence>
<dbReference type="Pfam" id="PF00005">
    <property type="entry name" value="ABC_tran"/>
    <property type="match status" value="1"/>
</dbReference>
<dbReference type="PROSITE" id="PS00211">
    <property type="entry name" value="ABC_TRANSPORTER_1"/>
    <property type="match status" value="1"/>
</dbReference>
<dbReference type="EMBL" id="JAPNNL010000092">
    <property type="protein sequence ID" value="MDA0636100.1"/>
    <property type="molecule type" value="Genomic_DNA"/>
</dbReference>
<dbReference type="PROSITE" id="PS50893">
    <property type="entry name" value="ABC_TRANSPORTER_2"/>
    <property type="match status" value="1"/>
</dbReference>
<comment type="similarity">
    <text evidence="1">Belongs to the ABC transporter superfamily.</text>
</comment>
<keyword evidence="4 7" id="KW-0067">ATP-binding</keyword>
<protein>
    <submittedName>
        <fullName evidence="7">ABC transporter ATP-binding protein</fullName>
    </submittedName>
</protein>
<dbReference type="InterPro" id="IPR003593">
    <property type="entry name" value="AAA+_ATPase"/>
</dbReference>
<dbReference type="CDD" id="cd03224">
    <property type="entry name" value="ABC_TM1139_LivF_branched"/>
    <property type="match status" value="1"/>
</dbReference>
<reference evidence="7" key="1">
    <citation type="submission" date="2022-11" db="EMBL/GenBank/DDBJ databases">
        <title>Nonomuraea corallina sp. nov., a new species of the genus Nonomuraea isolated from sea side sediment in Thai sea.</title>
        <authorList>
            <person name="Ngamcharungchit C."/>
            <person name="Matsumoto A."/>
            <person name="Suriyachadkun C."/>
            <person name="Panbangred W."/>
            <person name="Inahashi Y."/>
            <person name="Intra B."/>
        </authorList>
    </citation>
    <scope>NUCLEOTIDE SEQUENCE</scope>
    <source>
        <strain evidence="7">MCN248</strain>
    </source>
</reference>
<evidence type="ECO:0000256" key="1">
    <source>
        <dbReference type="ARBA" id="ARBA00005417"/>
    </source>
</evidence>
<name>A0ABT4SG31_9ACTN</name>
<comment type="caution">
    <text evidence="7">The sequence shown here is derived from an EMBL/GenBank/DDBJ whole genome shotgun (WGS) entry which is preliminary data.</text>
</comment>
<evidence type="ECO:0000256" key="2">
    <source>
        <dbReference type="ARBA" id="ARBA00022448"/>
    </source>
</evidence>
<feature type="domain" description="ABC transporter" evidence="6">
    <location>
        <begin position="2"/>
        <end position="230"/>
    </location>
</feature>
<dbReference type="PANTHER" id="PTHR43820:SF4">
    <property type="entry name" value="HIGH-AFFINITY BRANCHED-CHAIN AMINO ACID TRANSPORT ATP-BINDING PROTEIN LIVF"/>
    <property type="match status" value="1"/>
</dbReference>
<dbReference type="SMART" id="SM00382">
    <property type="entry name" value="AAA"/>
    <property type="match status" value="1"/>
</dbReference>
<keyword evidence="8" id="KW-1185">Reference proteome</keyword>
<sequence>MLAVDSLVTRYGAVEALHGVSLTVGPGEAVAIVGPNGAGKTTLLRTISGLVRPAAGTVEIDGRVMGRTAAHRIARLGVSHVPEGRAILSTLSVRDNLLMGGYRLPGGEIESRMAEMIDLFPVLGRKLDDLGGVLSGGEQQMLAIARGLMAKPRLLMIDEPSMGLAPRIVGDVLEALKRVVASGTAVLVAEQNAGLALEVADRAYVMVVGEVVTSGRSADLDENSLLETYLA</sequence>
<accession>A0ABT4SG31</accession>
<dbReference type="RefSeq" id="WP_270156962.1">
    <property type="nucleotide sequence ID" value="NZ_JAPNNL010000092.1"/>
</dbReference>
<dbReference type="InterPro" id="IPR027417">
    <property type="entry name" value="P-loop_NTPase"/>
</dbReference>
<evidence type="ECO:0000256" key="4">
    <source>
        <dbReference type="ARBA" id="ARBA00022840"/>
    </source>
</evidence>
<evidence type="ECO:0000313" key="8">
    <source>
        <dbReference type="Proteomes" id="UP001144036"/>
    </source>
</evidence>
<dbReference type="SUPFAM" id="SSF52540">
    <property type="entry name" value="P-loop containing nucleoside triphosphate hydrolases"/>
    <property type="match status" value="1"/>
</dbReference>
<keyword evidence="2" id="KW-0813">Transport</keyword>
<proteinExistence type="inferred from homology"/>
<keyword evidence="5" id="KW-0029">Amino-acid transport</keyword>
<evidence type="ECO:0000256" key="5">
    <source>
        <dbReference type="ARBA" id="ARBA00022970"/>
    </source>
</evidence>
<evidence type="ECO:0000256" key="3">
    <source>
        <dbReference type="ARBA" id="ARBA00022741"/>
    </source>
</evidence>
<evidence type="ECO:0000313" key="7">
    <source>
        <dbReference type="EMBL" id="MDA0636100.1"/>
    </source>
</evidence>
<dbReference type="GO" id="GO:0005524">
    <property type="term" value="F:ATP binding"/>
    <property type="evidence" value="ECO:0007669"/>
    <property type="project" value="UniProtKB-KW"/>
</dbReference>
<dbReference type="InterPro" id="IPR003439">
    <property type="entry name" value="ABC_transporter-like_ATP-bd"/>
</dbReference>
<dbReference type="InterPro" id="IPR052156">
    <property type="entry name" value="BCAA_Transport_ATP-bd_LivF"/>
</dbReference>
<dbReference type="Gene3D" id="3.40.50.300">
    <property type="entry name" value="P-loop containing nucleotide triphosphate hydrolases"/>
    <property type="match status" value="1"/>
</dbReference>
<organism evidence="7 8">
    <name type="scientific">Nonomuraea corallina</name>
    <dbReference type="NCBI Taxonomy" id="2989783"/>
    <lineage>
        <taxon>Bacteria</taxon>
        <taxon>Bacillati</taxon>
        <taxon>Actinomycetota</taxon>
        <taxon>Actinomycetes</taxon>
        <taxon>Streptosporangiales</taxon>
        <taxon>Streptosporangiaceae</taxon>
        <taxon>Nonomuraea</taxon>
    </lineage>
</organism>
<keyword evidence="3" id="KW-0547">Nucleotide-binding</keyword>
<dbReference type="Proteomes" id="UP001144036">
    <property type="component" value="Unassembled WGS sequence"/>
</dbReference>